<dbReference type="OrthoDB" id="396512at2"/>
<gene>
    <name evidence="3" type="ordered locus">Nhal_1238</name>
</gene>
<evidence type="ECO:0000256" key="1">
    <source>
        <dbReference type="SAM" id="Phobius"/>
    </source>
</evidence>
<dbReference type="CAZy" id="GT2">
    <property type="family name" value="Glycosyltransferase Family 2"/>
</dbReference>
<keyword evidence="1" id="KW-0812">Transmembrane</keyword>
<feature type="domain" description="Glycosyltransferase 2-like" evidence="2">
    <location>
        <begin position="46"/>
        <end position="215"/>
    </location>
</feature>
<dbReference type="RefSeq" id="WP_013032290.1">
    <property type="nucleotide sequence ID" value="NC_013960.1"/>
</dbReference>
<dbReference type="SUPFAM" id="SSF53448">
    <property type="entry name" value="Nucleotide-diphospho-sugar transferases"/>
    <property type="match status" value="1"/>
</dbReference>
<proteinExistence type="predicted"/>
<dbReference type="HOGENOM" id="CLU_038143_2_0_6"/>
<feature type="transmembrane region" description="Helical" evidence="1">
    <location>
        <begin position="335"/>
        <end position="358"/>
    </location>
</feature>
<name>D5C073_NITHN</name>
<dbReference type="KEGG" id="nhl:Nhal_1238"/>
<dbReference type="InterPro" id="IPR001173">
    <property type="entry name" value="Glyco_trans_2-like"/>
</dbReference>
<evidence type="ECO:0000259" key="2">
    <source>
        <dbReference type="Pfam" id="PF00535"/>
    </source>
</evidence>
<dbReference type="PANTHER" id="PTHR43646:SF3">
    <property type="entry name" value="SLR1566 PROTEIN"/>
    <property type="match status" value="1"/>
</dbReference>
<protein>
    <submittedName>
        <fullName evidence="3">Glycosyl transferase family 2</fullName>
    </submittedName>
</protein>
<dbReference type="EMBL" id="CP001798">
    <property type="protein sequence ID" value="ADE14399.1"/>
    <property type="molecule type" value="Genomic_DNA"/>
</dbReference>
<keyword evidence="3" id="KW-0808">Transferase</keyword>
<dbReference type="Proteomes" id="UP000001844">
    <property type="component" value="Chromosome"/>
</dbReference>
<feature type="transmembrane region" description="Helical" evidence="1">
    <location>
        <begin position="281"/>
        <end position="302"/>
    </location>
</feature>
<organism evidence="3 4">
    <name type="scientific">Nitrosococcus halophilus (strain Nc4)</name>
    <dbReference type="NCBI Taxonomy" id="472759"/>
    <lineage>
        <taxon>Bacteria</taxon>
        <taxon>Pseudomonadati</taxon>
        <taxon>Pseudomonadota</taxon>
        <taxon>Gammaproteobacteria</taxon>
        <taxon>Chromatiales</taxon>
        <taxon>Chromatiaceae</taxon>
        <taxon>Nitrosococcus</taxon>
    </lineage>
</organism>
<feature type="transmembrane region" description="Helical" evidence="1">
    <location>
        <begin position="309"/>
        <end position="329"/>
    </location>
</feature>
<dbReference type="PANTHER" id="PTHR43646">
    <property type="entry name" value="GLYCOSYLTRANSFERASE"/>
    <property type="match status" value="1"/>
</dbReference>
<evidence type="ECO:0000313" key="4">
    <source>
        <dbReference type="Proteomes" id="UP000001844"/>
    </source>
</evidence>
<dbReference type="AlphaFoldDB" id="D5C073"/>
<feature type="transmembrane region" description="Helical" evidence="1">
    <location>
        <begin position="6"/>
        <end position="22"/>
    </location>
</feature>
<dbReference type="GO" id="GO:0016740">
    <property type="term" value="F:transferase activity"/>
    <property type="evidence" value="ECO:0007669"/>
    <property type="project" value="UniProtKB-KW"/>
</dbReference>
<dbReference type="CDD" id="cd00761">
    <property type="entry name" value="Glyco_tranf_GTA_type"/>
    <property type="match status" value="1"/>
</dbReference>
<keyword evidence="1" id="KW-0472">Membrane</keyword>
<sequence>MSIQWVALPGLFLWWGILLLPWRPWSSRENLAAQAPSPDCDLSQITVLIPARNEAPVIGKTLRALQNQGKGLQVILVDDQSNDGTAKIAQAAMPSEQLQIIAGKPLPPGWSGKLWALEQGRHHIKTPLTLLLDGDIRLQPGMIEAIRNKMEAEGQHLVSLMAWLRMETFWEKLLMPAFVYFFKLLYPFHLSNKGPCWIAAAAGGCILIKTQVLAKMGGFGVLRGALIDDCALARQVKSLGYRTWIGLSHGVHSLRPYPNLTSIWEMIARTAFTQLGYSNGLLLLCSAIFIAAFWLPLIGLGATDPGVRWTALLALMGMILSYLPILRYYGLSTAWSLTLPLTAALYLAMTWSSAVRYWRGERSRWKARLYRA</sequence>
<dbReference type="Gene3D" id="3.90.550.10">
    <property type="entry name" value="Spore Coat Polysaccharide Biosynthesis Protein SpsA, Chain A"/>
    <property type="match status" value="1"/>
</dbReference>
<evidence type="ECO:0000313" key="3">
    <source>
        <dbReference type="EMBL" id="ADE14399.1"/>
    </source>
</evidence>
<dbReference type="InterPro" id="IPR029044">
    <property type="entry name" value="Nucleotide-diphossugar_trans"/>
</dbReference>
<dbReference type="Pfam" id="PF00535">
    <property type="entry name" value="Glycos_transf_2"/>
    <property type="match status" value="1"/>
</dbReference>
<accession>D5C073</accession>
<dbReference type="eggNOG" id="COG1215">
    <property type="taxonomic scope" value="Bacteria"/>
</dbReference>
<keyword evidence="1" id="KW-1133">Transmembrane helix</keyword>
<keyword evidence="4" id="KW-1185">Reference proteome</keyword>
<reference evidence="4" key="1">
    <citation type="submission" date="2010-04" db="EMBL/GenBank/DDBJ databases">
        <title>Complete genome sequence of Nitrosococcus halophilus Nc4, a salt-adapted, aerobic obligate ammonia-oxidizing sulfur purple bacterium.</title>
        <authorList>
            <consortium name="US DOE Joint Genome Institute"/>
            <person name="Campbell M.A."/>
            <person name="Malfatti S.A."/>
            <person name="Chain P.S.G."/>
            <person name="Heidelberg J.F."/>
            <person name="Ward B.B."/>
            <person name="Klotz M.G."/>
        </authorList>
    </citation>
    <scope>NUCLEOTIDE SEQUENCE [LARGE SCALE GENOMIC DNA]</scope>
    <source>
        <strain evidence="4">Nc4</strain>
    </source>
</reference>
<dbReference type="STRING" id="472759.Nhal_1238"/>